<dbReference type="Pfam" id="PF10712">
    <property type="entry name" value="NAD-GH"/>
    <property type="match status" value="1"/>
</dbReference>
<protein>
    <submittedName>
        <fullName evidence="1">Uncharacterized protein</fullName>
    </submittedName>
</protein>
<name>A0AAQ3RT94_VIGMU</name>
<sequence length="115" mass="12989">LIDNTHDIETSNNASILGSLTLRIIEVSRDGNNSILHCRTQVSLSNFTHLHEHHGRDFLSSKLFLLALVVNYNSWLICRTSNNLKRPQFDITLNRGIAESTTNQPLCICDTKEKA</sequence>
<dbReference type="EMBL" id="CP144695">
    <property type="protein sequence ID" value="WVZ05687.1"/>
    <property type="molecule type" value="Genomic_DNA"/>
</dbReference>
<proteinExistence type="predicted"/>
<accession>A0AAQ3RT94</accession>
<dbReference type="Proteomes" id="UP001374535">
    <property type="component" value="Chromosome 6"/>
</dbReference>
<evidence type="ECO:0000313" key="1">
    <source>
        <dbReference type="EMBL" id="WVZ05687.1"/>
    </source>
</evidence>
<evidence type="ECO:0000313" key="2">
    <source>
        <dbReference type="Proteomes" id="UP001374535"/>
    </source>
</evidence>
<organism evidence="1 2">
    <name type="scientific">Vigna mungo</name>
    <name type="common">Black gram</name>
    <name type="synonym">Phaseolus mungo</name>
    <dbReference type="NCBI Taxonomy" id="3915"/>
    <lineage>
        <taxon>Eukaryota</taxon>
        <taxon>Viridiplantae</taxon>
        <taxon>Streptophyta</taxon>
        <taxon>Embryophyta</taxon>
        <taxon>Tracheophyta</taxon>
        <taxon>Spermatophyta</taxon>
        <taxon>Magnoliopsida</taxon>
        <taxon>eudicotyledons</taxon>
        <taxon>Gunneridae</taxon>
        <taxon>Pentapetalae</taxon>
        <taxon>rosids</taxon>
        <taxon>fabids</taxon>
        <taxon>Fabales</taxon>
        <taxon>Fabaceae</taxon>
        <taxon>Papilionoideae</taxon>
        <taxon>50 kb inversion clade</taxon>
        <taxon>NPAAA clade</taxon>
        <taxon>indigoferoid/millettioid clade</taxon>
        <taxon>Phaseoleae</taxon>
        <taxon>Vigna</taxon>
    </lineage>
</organism>
<keyword evidence="2" id="KW-1185">Reference proteome</keyword>
<dbReference type="InterPro" id="IPR019651">
    <property type="entry name" value="Glutamate_DH_NAD-spec"/>
</dbReference>
<reference evidence="1 2" key="1">
    <citation type="journal article" date="2023" name="Life. Sci Alliance">
        <title>Evolutionary insights into 3D genome organization and epigenetic landscape of Vigna mungo.</title>
        <authorList>
            <person name="Junaid A."/>
            <person name="Singh B."/>
            <person name="Bhatia S."/>
        </authorList>
    </citation>
    <scope>NUCLEOTIDE SEQUENCE [LARGE SCALE GENOMIC DNA]</scope>
    <source>
        <strain evidence="1">Urdbean</strain>
    </source>
</reference>
<feature type="non-terminal residue" evidence="1">
    <location>
        <position position="1"/>
    </location>
</feature>
<dbReference type="AlphaFoldDB" id="A0AAQ3RT94"/>
<gene>
    <name evidence="1" type="ORF">V8G54_019033</name>
</gene>